<dbReference type="CDD" id="cd00009">
    <property type="entry name" value="AAA"/>
    <property type="match status" value="1"/>
</dbReference>
<dbReference type="GO" id="GO:0006260">
    <property type="term" value="P:DNA replication"/>
    <property type="evidence" value="ECO:0007669"/>
    <property type="project" value="TreeGrafter"/>
</dbReference>
<comment type="caution">
    <text evidence="2">The sequence shown here is derived from an EMBL/GenBank/DDBJ whole genome shotgun (WGS) entry which is preliminary data.</text>
</comment>
<evidence type="ECO:0000259" key="1">
    <source>
        <dbReference type="SMART" id="SM00382"/>
    </source>
</evidence>
<gene>
    <name evidence="2" type="ORF">E8K88_10905</name>
</gene>
<organism evidence="2 3">
    <name type="scientific">Lampropedia aestuarii</name>
    <dbReference type="NCBI Taxonomy" id="2562762"/>
    <lineage>
        <taxon>Bacteria</taxon>
        <taxon>Pseudomonadati</taxon>
        <taxon>Pseudomonadota</taxon>
        <taxon>Betaproteobacteria</taxon>
        <taxon>Burkholderiales</taxon>
        <taxon>Comamonadaceae</taxon>
        <taxon>Lampropedia</taxon>
    </lineage>
</organism>
<dbReference type="PANTHER" id="PTHR30050">
    <property type="entry name" value="CHROMOSOMAL REPLICATION INITIATOR PROTEIN DNAA"/>
    <property type="match status" value="1"/>
</dbReference>
<proteinExistence type="predicted"/>
<reference evidence="2 3" key="1">
    <citation type="submission" date="2019-04" db="EMBL/GenBank/DDBJ databases">
        <title>Lampropedia sp YIM MLB12 draf genome.</title>
        <authorList>
            <person name="Wang Y.-X."/>
        </authorList>
    </citation>
    <scope>NUCLEOTIDE SEQUENCE [LARGE SCALE GENOMIC DNA]</scope>
    <source>
        <strain evidence="2 3">YIM MLB12</strain>
    </source>
</reference>
<name>A0A4S5BNU3_9BURK</name>
<dbReference type="SUPFAM" id="SSF52540">
    <property type="entry name" value="P-loop containing nucleoside triphosphate hydrolases"/>
    <property type="match status" value="1"/>
</dbReference>
<dbReference type="SMART" id="SM00382">
    <property type="entry name" value="AAA"/>
    <property type="match status" value="1"/>
</dbReference>
<dbReference type="EMBL" id="SSWX01000013">
    <property type="protein sequence ID" value="THJ32793.1"/>
    <property type="molecule type" value="Genomic_DNA"/>
</dbReference>
<dbReference type="InterPro" id="IPR003593">
    <property type="entry name" value="AAA+_ATPase"/>
</dbReference>
<evidence type="ECO:0000313" key="3">
    <source>
        <dbReference type="Proteomes" id="UP000306236"/>
    </source>
</evidence>
<dbReference type="Gene3D" id="3.40.50.300">
    <property type="entry name" value="P-loop containing nucleotide triphosphate hydrolases"/>
    <property type="match status" value="1"/>
</dbReference>
<dbReference type="Pfam" id="PF01695">
    <property type="entry name" value="IstB_IS21"/>
    <property type="match status" value="1"/>
</dbReference>
<dbReference type="InterPro" id="IPR002611">
    <property type="entry name" value="IstB_ATP-bd"/>
</dbReference>
<dbReference type="RefSeq" id="WP_136406703.1">
    <property type="nucleotide sequence ID" value="NZ_JARXRQ010000021.1"/>
</dbReference>
<feature type="domain" description="AAA+ ATPase" evidence="1">
    <location>
        <begin position="112"/>
        <end position="238"/>
    </location>
</feature>
<dbReference type="GO" id="GO:0005524">
    <property type="term" value="F:ATP binding"/>
    <property type="evidence" value="ECO:0007669"/>
    <property type="project" value="InterPro"/>
</dbReference>
<keyword evidence="3" id="KW-1185">Reference proteome</keyword>
<protein>
    <submittedName>
        <fullName evidence="2">AAA family ATPase</fullName>
    </submittedName>
</protein>
<dbReference type="OrthoDB" id="9773429at2"/>
<accession>A0A4S5BNU3</accession>
<dbReference type="InterPro" id="IPR027417">
    <property type="entry name" value="P-loop_NTPase"/>
</dbReference>
<dbReference type="PANTHER" id="PTHR30050:SF4">
    <property type="entry name" value="ATP-BINDING PROTEIN RV3427C IN INSERTION SEQUENCE-RELATED"/>
    <property type="match status" value="1"/>
</dbReference>
<evidence type="ECO:0000313" key="2">
    <source>
        <dbReference type="EMBL" id="THJ32793.1"/>
    </source>
</evidence>
<dbReference type="AlphaFoldDB" id="A0A4S5BNU3"/>
<sequence>MSFDLQIHQPPRERAAHCATHGPYTSKCYLRNIWLGCSACIQQKQAAEMAEQVRQQERMCLQEWRSKLERAAIPPRFQDRSLDNFTATTPAQQAALQFATEYAKNFVQVRSTGRCALFLGKPGTGKTHLATAIGLHAMHKHHAKVVFTTVLRAVRMVKDSWGRGARISESQAIATMVAPDLLILDEVGVQFGSEFEKHILFDVLNERYELRRPTLLLSNLTLAEVRAFVGERVMDRISEDGGAVVPFTWDSYRRPAA</sequence>
<dbReference type="Proteomes" id="UP000306236">
    <property type="component" value="Unassembled WGS sequence"/>
</dbReference>